<sequence>MRGRPESGSLAGMSFPLHGPWPPLWDGAAAALLPVLAWAGLFRLLRRPDWAALGAGLGLAVGWAAVLGLVTGTPRQLPERLPGPVLAGLAVAALLLLAGRGRGVAAGLAIALAALATAWWLAGGPLTQAD</sequence>
<protein>
    <submittedName>
        <fullName evidence="2">Uncharacterized protein</fullName>
    </submittedName>
</protein>
<keyword evidence="1" id="KW-1133">Transmembrane helix</keyword>
<feature type="non-terminal residue" evidence="2">
    <location>
        <position position="130"/>
    </location>
</feature>
<name>A0ABS1D4R6_9PROT</name>
<evidence type="ECO:0000313" key="2">
    <source>
        <dbReference type="EMBL" id="MBK1661842.1"/>
    </source>
</evidence>
<feature type="transmembrane region" description="Helical" evidence="1">
    <location>
        <begin position="81"/>
        <end position="97"/>
    </location>
</feature>
<proteinExistence type="predicted"/>
<reference evidence="2 3" key="1">
    <citation type="journal article" date="2020" name="Microorganisms">
        <title>Osmotic Adaptation and Compatible Solute Biosynthesis of Phototrophic Bacteria as Revealed from Genome Analyses.</title>
        <authorList>
            <person name="Imhoff J.F."/>
            <person name="Rahn T."/>
            <person name="Kunzel S."/>
            <person name="Keller A."/>
            <person name="Neulinger S.C."/>
        </authorList>
    </citation>
    <scope>NUCLEOTIDE SEQUENCE [LARGE SCALE GENOMIC DNA]</scope>
    <source>
        <strain evidence="2 3">DSM 15382</strain>
    </source>
</reference>
<organism evidence="2 3">
    <name type="scientific">Paracraurococcus ruber</name>
    <dbReference type="NCBI Taxonomy" id="77675"/>
    <lineage>
        <taxon>Bacteria</taxon>
        <taxon>Pseudomonadati</taxon>
        <taxon>Pseudomonadota</taxon>
        <taxon>Alphaproteobacteria</taxon>
        <taxon>Acetobacterales</taxon>
        <taxon>Roseomonadaceae</taxon>
        <taxon>Paracraurococcus</taxon>
    </lineage>
</organism>
<feature type="transmembrane region" description="Helical" evidence="1">
    <location>
        <begin position="50"/>
        <end position="69"/>
    </location>
</feature>
<evidence type="ECO:0000313" key="3">
    <source>
        <dbReference type="Proteomes" id="UP000697995"/>
    </source>
</evidence>
<keyword evidence="1" id="KW-0812">Transmembrane</keyword>
<dbReference type="EMBL" id="NRSG01000386">
    <property type="protein sequence ID" value="MBK1661842.1"/>
    <property type="molecule type" value="Genomic_DNA"/>
</dbReference>
<feature type="transmembrane region" description="Helical" evidence="1">
    <location>
        <begin position="24"/>
        <end position="45"/>
    </location>
</feature>
<gene>
    <name evidence="2" type="ORF">CKO45_26985</name>
</gene>
<evidence type="ECO:0000256" key="1">
    <source>
        <dbReference type="SAM" id="Phobius"/>
    </source>
</evidence>
<dbReference type="Proteomes" id="UP000697995">
    <property type="component" value="Unassembled WGS sequence"/>
</dbReference>
<comment type="caution">
    <text evidence="2">The sequence shown here is derived from an EMBL/GenBank/DDBJ whole genome shotgun (WGS) entry which is preliminary data.</text>
</comment>
<feature type="transmembrane region" description="Helical" evidence="1">
    <location>
        <begin position="104"/>
        <end position="122"/>
    </location>
</feature>
<accession>A0ABS1D4R6</accession>
<keyword evidence="3" id="KW-1185">Reference proteome</keyword>
<keyword evidence="1" id="KW-0472">Membrane</keyword>